<reference evidence="2 3" key="1">
    <citation type="submission" date="2019-02" db="EMBL/GenBank/DDBJ databases">
        <title>Deep-cultivation of Planctomycetes and their phenomic and genomic characterization uncovers novel biology.</title>
        <authorList>
            <person name="Wiegand S."/>
            <person name="Jogler M."/>
            <person name="Boedeker C."/>
            <person name="Pinto D."/>
            <person name="Vollmers J."/>
            <person name="Rivas-Marin E."/>
            <person name="Kohn T."/>
            <person name="Peeters S.H."/>
            <person name="Heuer A."/>
            <person name="Rast P."/>
            <person name="Oberbeckmann S."/>
            <person name="Bunk B."/>
            <person name="Jeske O."/>
            <person name="Meyerdierks A."/>
            <person name="Storesund J.E."/>
            <person name="Kallscheuer N."/>
            <person name="Luecker S."/>
            <person name="Lage O.M."/>
            <person name="Pohl T."/>
            <person name="Merkel B.J."/>
            <person name="Hornburger P."/>
            <person name="Mueller R.-W."/>
            <person name="Bruemmer F."/>
            <person name="Labrenz M."/>
            <person name="Spormann A.M."/>
            <person name="Op den Camp H."/>
            <person name="Overmann J."/>
            <person name="Amann R."/>
            <person name="Jetten M.S.M."/>
            <person name="Mascher T."/>
            <person name="Medema M.H."/>
            <person name="Devos D.P."/>
            <person name="Kaster A.-K."/>
            <person name="Ovreas L."/>
            <person name="Rohde M."/>
            <person name="Galperin M.Y."/>
            <person name="Jogler C."/>
        </authorList>
    </citation>
    <scope>NUCLEOTIDE SEQUENCE [LARGE SCALE GENOMIC DNA]</scope>
    <source>
        <strain evidence="2 3">SV_7m_r</strain>
    </source>
</reference>
<dbReference type="RefSeq" id="WP_145270467.1">
    <property type="nucleotide sequence ID" value="NZ_CP036272.1"/>
</dbReference>
<dbReference type="EMBL" id="CP036272">
    <property type="protein sequence ID" value="QDT58940.1"/>
    <property type="molecule type" value="Genomic_DNA"/>
</dbReference>
<protein>
    <recommendedName>
        <fullName evidence="1">DUF1570 domain-containing protein</fullName>
    </recommendedName>
</protein>
<name>A0A517SS34_9BACT</name>
<feature type="domain" description="DUF1570" evidence="1">
    <location>
        <begin position="246"/>
        <end position="367"/>
    </location>
</feature>
<keyword evidence="3" id="KW-1185">Reference proteome</keyword>
<dbReference type="Pfam" id="PF07607">
    <property type="entry name" value="DUF1570"/>
    <property type="match status" value="1"/>
</dbReference>
<evidence type="ECO:0000259" key="1">
    <source>
        <dbReference type="Pfam" id="PF07607"/>
    </source>
</evidence>
<dbReference type="OrthoDB" id="291356at2"/>
<proteinExistence type="predicted"/>
<sequence length="405" mass="46365">MGTVASERSVVDATQRTVCRPDAEVSVVSNRLRRTVAWCCFAFTLVTGLLGRGPLGTAGIDAVEVVTFKSGPKDLNNGAPQATRTVNGRILLSGQDGSMMLQSDDGRIWTIQPEQIIKRESNDKPFTPISCNEMVKRMTQEFPRGIQVYRTKHYIIIHNSNRQHINQVGRLFEQLYKAFYTYWDNQDWPLEEPEFPLVALVFADRNQFVKFGSAEAGDAVDSLIGYYNLATNRMTTYNVPDWERNLSTIIHEATHQLAYNSGLQRRFADNPTWVSEGLAMYFEAPDMRNMSRWSGIGEVNQKNLKRWREYSARRPSDSLSSLIGDDTRIMSAETALDAYGEAWALTYFLIRTHKEEYLKYLRSISESRIGTQLTPHQRLKMFSGALGKSLLEIDREFRLYMHKVR</sequence>
<dbReference type="InterPro" id="IPR011464">
    <property type="entry name" value="DUF1570"/>
</dbReference>
<organism evidence="2 3">
    <name type="scientific">Stieleria bergensis</name>
    <dbReference type="NCBI Taxonomy" id="2528025"/>
    <lineage>
        <taxon>Bacteria</taxon>
        <taxon>Pseudomonadati</taxon>
        <taxon>Planctomycetota</taxon>
        <taxon>Planctomycetia</taxon>
        <taxon>Pirellulales</taxon>
        <taxon>Pirellulaceae</taxon>
        <taxon>Stieleria</taxon>
    </lineage>
</organism>
<gene>
    <name evidence="2" type="ORF">SV7mr_14420</name>
</gene>
<evidence type="ECO:0000313" key="3">
    <source>
        <dbReference type="Proteomes" id="UP000315003"/>
    </source>
</evidence>
<evidence type="ECO:0000313" key="2">
    <source>
        <dbReference type="EMBL" id="QDT58940.1"/>
    </source>
</evidence>
<dbReference type="Proteomes" id="UP000315003">
    <property type="component" value="Chromosome"/>
</dbReference>
<accession>A0A517SS34</accession>
<dbReference type="AlphaFoldDB" id="A0A517SS34"/>